<dbReference type="InterPro" id="IPR001466">
    <property type="entry name" value="Beta-lactam-related"/>
</dbReference>
<dbReference type="Gene3D" id="3.40.710.10">
    <property type="entry name" value="DD-peptidase/beta-lactamase superfamily"/>
    <property type="match status" value="1"/>
</dbReference>
<organism evidence="3">
    <name type="scientific">termite gut metagenome</name>
    <dbReference type="NCBI Taxonomy" id="433724"/>
    <lineage>
        <taxon>unclassified sequences</taxon>
        <taxon>metagenomes</taxon>
        <taxon>organismal metagenomes</taxon>
    </lineage>
</organism>
<dbReference type="Pfam" id="PF00144">
    <property type="entry name" value="Beta-lactamase"/>
    <property type="match status" value="1"/>
</dbReference>
<dbReference type="SUPFAM" id="SSF56601">
    <property type="entry name" value="beta-lactamase/transpeptidase-like"/>
    <property type="match status" value="1"/>
</dbReference>
<dbReference type="EMBL" id="SNRY01006840">
    <property type="protein sequence ID" value="KAA6311661.1"/>
    <property type="molecule type" value="Genomic_DNA"/>
</dbReference>
<name>A0A5J4PSA1_9ZZZZ</name>
<evidence type="ECO:0000313" key="3">
    <source>
        <dbReference type="EMBL" id="KAA6311661.1"/>
    </source>
</evidence>
<dbReference type="InterPro" id="IPR012338">
    <property type="entry name" value="Beta-lactam/transpept-like"/>
</dbReference>
<feature type="non-terminal residue" evidence="3">
    <location>
        <position position="382"/>
    </location>
</feature>
<reference evidence="3" key="1">
    <citation type="submission" date="2019-03" db="EMBL/GenBank/DDBJ databases">
        <title>Single cell metagenomics reveals metabolic interactions within the superorganism composed of flagellate Streblomastix strix and complex community of Bacteroidetes bacteria on its surface.</title>
        <authorList>
            <person name="Treitli S.C."/>
            <person name="Kolisko M."/>
            <person name="Husnik F."/>
            <person name="Keeling P."/>
            <person name="Hampl V."/>
        </authorList>
    </citation>
    <scope>NUCLEOTIDE SEQUENCE</scope>
    <source>
        <strain evidence="3">STM</strain>
    </source>
</reference>
<evidence type="ECO:0000256" key="1">
    <source>
        <dbReference type="ARBA" id="ARBA00022801"/>
    </source>
</evidence>
<proteinExistence type="predicted"/>
<feature type="non-terminal residue" evidence="3">
    <location>
        <position position="1"/>
    </location>
</feature>
<dbReference type="GO" id="GO:0016787">
    <property type="term" value="F:hydrolase activity"/>
    <property type="evidence" value="ECO:0007669"/>
    <property type="project" value="UniProtKB-KW"/>
</dbReference>
<dbReference type="InterPro" id="IPR050789">
    <property type="entry name" value="Diverse_Enzym_Activities"/>
</dbReference>
<feature type="domain" description="Beta-lactamase-related" evidence="2">
    <location>
        <begin position="6"/>
        <end position="348"/>
    </location>
</feature>
<keyword evidence="1" id="KW-0378">Hydrolase</keyword>
<accession>A0A5J4PSA1</accession>
<comment type="caution">
    <text evidence="3">The sequence shown here is derived from an EMBL/GenBank/DDBJ whole genome shotgun (WGS) entry which is preliminary data.</text>
</comment>
<dbReference type="AlphaFoldDB" id="A0A5J4PSA1"/>
<gene>
    <name evidence="3" type="ORF">EZS27_037255</name>
</gene>
<dbReference type="PANTHER" id="PTHR43283">
    <property type="entry name" value="BETA-LACTAMASE-RELATED"/>
    <property type="match status" value="1"/>
</dbReference>
<sequence>RLLYADEAIQKAIDNKEIPGAVLAVVHNGKMVYLKAFGNKQIYPRTIPMDVNTVFDLASVSKSVSTAISAMILLERGKLRLLDRVNLYIPGFNGWQDEAGKTIDIRIIDLMTHTSGLPPYAPVEELKEKYGAPNPNGLIEYISTCPRDFKPQTDFQYSCLNYITLQRIIETISGQNLREFAKTNIFDVLGMTHTDYHPTGETLQRSAPTEKQQNGSVLTGIVHDPLARIMNGGISGNAGVFSDAEDLAVLAAALLNNGEYNGKRILSPMGVRTMRTVPRSVLQFGRTPGWDIYSPYASNNGDLFGSNTYGHTGYTGTSLIIDPESNTAVILLTNRVHPDDGGEAVRLRSLVANAVAASIECPPLRTYFPHYYDRIEEFRKET</sequence>
<dbReference type="PANTHER" id="PTHR43283:SF11">
    <property type="entry name" value="BETA-LACTAMASE-RELATED DOMAIN-CONTAINING PROTEIN"/>
    <property type="match status" value="1"/>
</dbReference>
<evidence type="ECO:0000259" key="2">
    <source>
        <dbReference type="Pfam" id="PF00144"/>
    </source>
</evidence>
<protein>
    <recommendedName>
        <fullName evidence="2">Beta-lactamase-related domain-containing protein</fullName>
    </recommendedName>
</protein>